<comment type="caution">
    <text evidence="3">The sequence shown here is derived from an EMBL/GenBank/DDBJ whole genome shotgun (WGS) entry which is preliminary data.</text>
</comment>
<gene>
    <name evidence="3" type="ORF">RI129_000735</name>
</gene>
<feature type="coiled-coil region" evidence="1">
    <location>
        <begin position="53"/>
        <end position="91"/>
    </location>
</feature>
<dbReference type="Proteomes" id="UP001329430">
    <property type="component" value="Chromosome 1"/>
</dbReference>
<evidence type="ECO:0000313" key="3">
    <source>
        <dbReference type="EMBL" id="KAK5649706.1"/>
    </source>
</evidence>
<proteinExistence type="predicted"/>
<sequence length="301" mass="35062">MADNSFCELDFTQNSETENEDSNKFDSESYSSDILTLENTDVTDFEKHVIFHKKNLQQRLRDLQVTMDVLKEQLAEEKYMWEKELNESRKESYLYETKIMPKIVLENTCQMHINENAETPAKVPMSASEYQEKLTKYEDALLKAHAEKRASLKRQISINNYKRQLLEVENLCNLELLRVKQSVQFLQPLQMIASEWKRSSNESMVSDVEITGIQKKKLNKEYLSEPSTSEEKLVLEFADTPLDGVGLIKSNESFDYGKSTQITQIWDEDQLNSSHSNVWYSSGKYIHSAVASDNERFTTRF</sequence>
<dbReference type="AlphaFoldDB" id="A0AAN7VS30"/>
<feature type="region of interest" description="Disordered" evidence="2">
    <location>
        <begin position="1"/>
        <end position="29"/>
    </location>
</feature>
<protein>
    <submittedName>
        <fullName evidence="3">Uncharacterized protein</fullName>
    </submittedName>
</protein>
<reference evidence="3 4" key="1">
    <citation type="journal article" date="2024" name="Insects">
        <title>An Improved Chromosome-Level Genome Assembly of the Firefly Pyrocoelia pectoralis.</title>
        <authorList>
            <person name="Fu X."/>
            <person name="Meyer-Rochow V.B."/>
            <person name="Ballantyne L."/>
            <person name="Zhu X."/>
        </authorList>
    </citation>
    <scope>NUCLEOTIDE SEQUENCE [LARGE SCALE GENOMIC DNA]</scope>
    <source>
        <strain evidence="3">XCY_ONT2</strain>
    </source>
</reference>
<evidence type="ECO:0000313" key="4">
    <source>
        <dbReference type="Proteomes" id="UP001329430"/>
    </source>
</evidence>
<keyword evidence="1" id="KW-0175">Coiled coil</keyword>
<organism evidence="3 4">
    <name type="scientific">Pyrocoelia pectoralis</name>
    <dbReference type="NCBI Taxonomy" id="417401"/>
    <lineage>
        <taxon>Eukaryota</taxon>
        <taxon>Metazoa</taxon>
        <taxon>Ecdysozoa</taxon>
        <taxon>Arthropoda</taxon>
        <taxon>Hexapoda</taxon>
        <taxon>Insecta</taxon>
        <taxon>Pterygota</taxon>
        <taxon>Neoptera</taxon>
        <taxon>Endopterygota</taxon>
        <taxon>Coleoptera</taxon>
        <taxon>Polyphaga</taxon>
        <taxon>Elateriformia</taxon>
        <taxon>Elateroidea</taxon>
        <taxon>Lampyridae</taxon>
        <taxon>Lampyrinae</taxon>
        <taxon>Pyrocoelia</taxon>
    </lineage>
</organism>
<name>A0AAN7VS30_9COLE</name>
<keyword evidence="4" id="KW-1185">Reference proteome</keyword>
<evidence type="ECO:0000256" key="2">
    <source>
        <dbReference type="SAM" id="MobiDB-lite"/>
    </source>
</evidence>
<evidence type="ECO:0000256" key="1">
    <source>
        <dbReference type="SAM" id="Coils"/>
    </source>
</evidence>
<dbReference type="EMBL" id="JAVRBK010000001">
    <property type="protein sequence ID" value="KAK5649706.1"/>
    <property type="molecule type" value="Genomic_DNA"/>
</dbReference>
<accession>A0AAN7VS30</accession>